<dbReference type="Proteomes" id="UP000681722">
    <property type="component" value="Unassembled WGS sequence"/>
</dbReference>
<accession>A0A815L547</accession>
<evidence type="ECO:0000256" key="1">
    <source>
        <dbReference type="ARBA" id="ARBA00004273"/>
    </source>
</evidence>
<dbReference type="EMBL" id="CAJOBA010004785">
    <property type="protein sequence ID" value="CAF3723828.1"/>
    <property type="molecule type" value="Genomic_DNA"/>
</dbReference>
<proteinExistence type="inferred from homology"/>
<evidence type="ECO:0000256" key="4">
    <source>
        <dbReference type="ARBA" id="ARBA00022792"/>
    </source>
</evidence>
<dbReference type="Gene3D" id="3.10.450.240">
    <property type="match status" value="1"/>
</dbReference>
<evidence type="ECO:0000256" key="10">
    <source>
        <dbReference type="PIRNR" id="PIRNR037871"/>
    </source>
</evidence>
<evidence type="ECO:0000313" key="17">
    <source>
        <dbReference type="Proteomes" id="UP000663829"/>
    </source>
</evidence>
<comment type="similarity">
    <text evidence="2 10">Belongs to the Tim44 family.</text>
</comment>
<comment type="subcellular location">
    <subcellularLocation>
        <location evidence="1 10">Mitochondrion inner membrane</location>
    </subcellularLocation>
</comment>
<keyword evidence="6" id="KW-0809">Transit peptide</keyword>
<dbReference type="EMBL" id="CAJNOK010004778">
    <property type="protein sequence ID" value="CAF0949364.1"/>
    <property type="molecule type" value="Genomic_DNA"/>
</dbReference>
<comment type="caution">
    <text evidence="14">The sequence shown here is derived from an EMBL/GenBank/DDBJ whole genome shotgun (WGS) entry which is preliminary data.</text>
</comment>
<evidence type="ECO:0000256" key="2">
    <source>
        <dbReference type="ARBA" id="ARBA00009597"/>
    </source>
</evidence>
<keyword evidence="11" id="KW-0175">Coiled coil</keyword>
<dbReference type="GO" id="GO:0051087">
    <property type="term" value="F:protein-folding chaperone binding"/>
    <property type="evidence" value="ECO:0007669"/>
    <property type="project" value="InterPro"/>
</dbReference>
<keyword evidence="9 10" id="KW-0472">Membrane</keyword>
<dbReference type="GO" id="GO:0030150">
    <property type="term" value="P:protein import into mitochondrial matrix"/>
    <property type="evidence" value="ECO:0007669"/>
    <property type="project" value="InterPro"/>
</dbReference>
<dbReference type="Pfam" id="PF04280">
    <property type="entry name" value="Tim44"/>
    <property type="match status" value="1"/>
</dbReference>
<keyword evidence="4 10" id="KW-0999">Mitochondrion inner membrane</keyword>
<evidence type="ECO:0000313" key="14">
    <source>
        <dbReference type="EMBL" id="CAF1404631.1"/>
    </source>
</evidence>
<dbReference type="InterPro" id="IPR007379">
    <property type="entry name" value="Tim44-like_dom"/>
</dbReference>
<dbReference type="OrthoDB" id="10265990at2759"/>
<feature type="domain" description="Tim44-like" evidence="12">
    <location>
        <begin position="312"/>
        <end position="460"/>
    </location>
</feature>
<keyword evidence="7 10" id="KW-0811">Translocation</keyword>
<sequence length="467" mass="53066">MAKVLTTAKACAPNLLLLAKNPSSSRSYSIQQSCPRPIGNSLTSQQQTHFLTLNHTLLVQSNKLACNPLYMQIRGNAQQPKGFLSKLIDEIKEEFSKNKDITDNIKKFREQAKKLEDSTALQEARAKYKTLERETMKSSTVIREKFDEITEKVKESDVMKKASELGQEVGKQAQKAADKISETTEHITDTATFKKVSERLSTIKEEVGDATKLTRPLGYRPPKVLRKRSETDLLKKEKVFYANTEAQSVVVHKDSQWFQSWQNFKDNNAYVHKLFELKTKYDESDNFVIRVARSLTEKVSDALTSVFSQSETSETLTEICRIDPTFDVVQFLRIVQYDIIPNIFESLARGELEILRDWCTEAVYNVLINPITTSKALGYKYSLKIIDLGDVELVAAKMMEVPVLVVTFQAQQIAYISDPTGKIIEGDPEQINRVNYIFALGRDLTILDPNAAWRLIDLSASKMNHFV</sequence>
<protein>
    <recommendedName>
        <fullName evidence="10">Mitochondrial import inner membrane translocase subunit TIM44</fullName>
    </recommendedName>
</protein>
<dbReference type="SUPFAM" id="SSF54427">
    <property type="entry name" value="NTF2-like"/>
    <property type="match status" value="1"/>
</dbReference>
<evidence type="ECO:0000256" key="11">
    <source>
        <dbReference type="SAM" id="Coils"/>
    </source>
</evidence>
<evidence type="ECO:0000256" key="3">
    <source>
        <dbReference type="ARBA" id="ARBA00022448"/>
    </source>
</evidence>
<evidence type="ECO:0000256" key="7">
    <source>
        <dbReference type="ARBA" id="ARBA00023010"/>
    </source>
</evidence>
<keyword evidence="5 10" id="KW-0653">Protein transport</keyword>
<organism evidence="14 17">
    <name type="scientific">Didymodactylos carnosus</name>
    <dbReference type="NCBI Taxonomy" id="1234261"/>
    <lineage>
        <taxon>Eukaryota</taxon>
        <taxon>Metazoa</taxon>
        <taxon>Spiralia</taxon>
        <taxon>Gnathifera</taxon>
        <taxon>Rotifera</taxon>
        <taxon>Eurotatoria</taxon>
        <taxon>Bdelloidea</taxon>
        <taxon>Philodinida</taxon>
        <taxon>Philodinidae</taxon>
        <taxon>Didymodactylos</taxon>
    </lineage>
</organism>
<dbReference type="InterPro" id="IPR039544">
    <property type="entry name" value="Tim44-like"/>
</dbReference>
<keyword evidence="17" id="KW-1185">Reference proteome</keyword>
<comment type="function">
    <text evidence="10">Essential component of the PAM complex, a complex required for the translocation of transit peptide-containing proteins from the inner membrane into the mitochondrial matrix in an ATP-dependent manner.</text>
</comment>
<dbReference type="GO" id="GO:0005743">
    <property type="term" value="C:mitochondrial inner membrane"/>
    <property type="evidence" value="ECO:0007669"/>
    <property type="project" value="UniProtKB-SubCell"/>
</dbReference>
<dbReference type="Proteomes" id="UP000663829">
    <property type="component" value="Unassembled WGS sequence"/>
</dbReference>
<dbReference type="Proteomes" id="UP000682733">
    <property type="component" value="Unassembled WGS sequence"/>
</dbReference>
<evidence type="ECO:0000313" key="13">
    <source>
        <dbReference type="EMBL" id="CAF0949364.1"/>
    </source>
</evidence>
<dbReference type="Proteomes" id="UP000677228">
    <property type="component" value="Unassembled WGS sequence"/>
</dbReference>
<dbReference type="EMBL" id="CAJOBC010083099">
    <property type="protein sequence ID" value="CAF4296697.1"/>
    <property type="molecule type" value="Genomic_DNA"/>
</dbReference>
<evidence type="ECO:0000256" key="5">
    <source>
        <dbReference type="ARBA" id="ARBA00022927"/>
    </source>
</evidence>
<dbReference type="InterPro" id="IPR017303">
    <property type="entry name" value="Tim44"/>
</dbReference>
<evidence type="ECO:0000256" key="9">
    <source>
        <dbReference type="ARBA" id="ARBA00023136"/>
    </source>
</evidence>
<dbReference type="SMART" id="SM00978">
    <property type="entry name" value="Tim44"/>
    <property type="match status" value="1"/>
</dbReference>
<evidence type="ECO:0000313" key="15">
    <source>
        <dbReference type="EMBL" id="CAF3723828.1"/>
    </source>
</evidence>
<evidence type="ECO:0000256" key="6">
    <source>
        <dbReference type="ARBA" id="ARBA00022946"/>
    </source>
</evidence>
<dbReference type="InterPro" id="IPR032710">
    <property type="entry name" value="NTF2-like_dom_sf"/>
</dbReference>
<dbReference type="AlphaFoldDB" id="A0A815L547"/>
<dbReference type="PANTHER" id="PTHR10721">
    <property type="entry name" value="MITOCHONDRIAL IMPORT INNER MEMBRANE TRANSLOCASE SUBUNIT TIM44"/>
    <property type="match status" value="1"/>
</dbReference>
<dbReference type="EMBL" id="CAJNOQ010017677">
    <property type="protein sequence ID" value="CAF1404631.1"/>
    <property type="molecule type" value="Genomic_DNA"/>
</dbReference>
<name>A0A815L547_9BILA</name>
<dbReference type="PIRSF" id="PIRSF037871">
    <property type="entry name" value="TIM44"/>
    <property type="match status" value="1"/>
</dbReference>
<gene>
    <name evidence="14" type="ORF">GPM918_LOCUS33354</name>
    <name evidence="13" type="ORF">OVA965_LOCUS12070</name>
    <name evidence="16" type="ORF">SRO942_LOCUS34037</name>
    <name evidence="15" type="ORF">TMI583_LOCUS12078</name>
</gene>
<feature type="coiled-coil region" evidence="11">
    <location>
        <begin position="98"/>
        <end position="134"/>
    </location>
</feature>
<dbReference type="PANTHER" id="PTHR10721:SF1">
    <property type="entry name" value="MITOCHONDRIAL IMPORT INNER MEMBRANE TRANSLOCASE SUBUNIT TIM44"/>
    <property type="match status" value="1"/>
</dbReference>
<evidence type="ECO:0000313" key="16">
    <source>
        <dbReference type="EMBL" id="CAF4296697.1"/>
    </source>
</evidence>
<reference evidence="14" key="1">
    <citation type="submission" date="2021-02" db="EMBL/GenBank/DDBJ databases">
        <authorList>
            <person name="Nowell W R."/>
        </authorList>
    </citation>
    <scope>NUCLEOTIDE SEQUENCE</scope>
</reference>
<evidence type="ECO:0000256" key="8">
    <source>
        <dbReference type="ARBA" id="ARBA00023128"/>
    </source>
</evidence>
<evidence type="ECO:0000259" key="12">
    <source>
        <dbReference type="SMART" id="SM00978"/>
    </source>
</evidence>
<keyword evidence="8 10" id="KW-0496">Mitochondrion</keyword>
<keyword evidence="3 10" id="KW-0813">Transport</keyword>